<dbReference type="InterPro" id="IPR032813">
    <property type="entry name" value="Na_H_antiport_N"/>
</dbReference>
<keyword evidence="5 6" id="KW-0472">Membrane</keyword>
<evidence type="ECO:0000256" key="2">
    <source>
        <dbReference type="ARBA" id="ARBA00022475"/>
    </source>
</evidence>
<dbReference type="GO" id="GO:0005886">
    <property type="term" value="C:plasma membrane"/>
    <property type="evidence" value="ECO:0007669"/>
    <property type="project" value="UniProtKB-SubCell"/>
</dbReference>
<feature type="domain" description="Na+/H+ antiporter NhaC-like C-terminal" evidence="7">
    <location>
        <begin position="154"/>
        <end position="478"/>
    </location>
</feature>
<comment type="caution">
    <text evidence="9">The sequence shown here is derived from an EMBL/GenBank/DDBJ whole genome shotgun (WGS) entry which is preliminary data.</text>
</comment>
<evidence type="ECO:0000256" key="1">
    <source>
        <dbReference type="ARBA" id="ARBA00004651"/>
    </source>
</evidence>
<protein>
    <submittedName>
        <fullName evidence="9">Sodium:proton antiporter</fullName>
    </submittedName>
</protein>
<gene>
    <name evidence="9" type="ORF">HMPREF1650_06305</name>
</gene>
<evidence type="ECO:0000313" key="10">
    <source>
        <dbReference type="Proteomes" id="UP000029548"/>
    </source>
</evidence>
<dbReference type="EMBL" id="JRNE01000047">
    <property type="protein sequence ID" value="KGF16943.1"/>
    <property type="molecule type" value="Genomic_DNA"/>
</dbReference>
<dbReference type="Pfam" id="PF13726">
    <property type="entry name" value="Na_H_antiport_2"/>
    <property type="match status" value="1"/>
</dbReference>
<dbReference type="PANTHER" id="PTHR37821">
    <property type="entry name" value="AMINO ACID TRANSPORTER YUIF-RELATED"/>
    <property type="match status" value="1"/>
</dbReference>
<dbReference type="PANTHER" id="PTHR37821:SF1">
    <property type="entry name" value="AMINO ACID TRANSPORTER YUIF-RELATED"/>
    <property type="match status" value="1"/>
</dbReference>
<evidence type="ECO:0000259" key="7">
    <source>
        <dbReference type="Pfam" id="PF03553"/>
    </source>
</evidence>
<reference evidence="9 10" key="1">
    <citation type="submission" date="2014-07" db="EMBL/GenBank/DDBJ databases">
        <authorList>
            <person name="McCorrison J."/>
            <person name="Sanka R."/>
            <person name="Torralba M."/>
            <person name="Gillis M."/>
            <person name="Haft D.H."/>
            <person name="Methe B."/>
            <person name="Sutton G."/>
            <person name="Nelson K.E."/>
        </authorList>
    </citation>
    <scope>NUCLEOTIDE SEQUENCE [LARGE SCALE GENOMIC DNA]</scope>
    <source>
        <strain evidence="9 10">DNF00450</strain>
    </source>
</reference>
<evidence type="ECO:0000259" key="8">
    <source>
        <dbReference type="Pfam" id="PF13726"/>
    </source>
</evidence>
<name>A0A095Y3W9_9CORY</name>
<keyword evidence="2" id="KW-1003">Cell membrane</keyword>
<feature type="transmembrane region" description="Helical" evidence="6">
    <location>
        <begin position="336"/>
        <end position="355"/>
    </location>
</feature>
<feature type="transmembrane region" description="Helical" evidence="6">
    <location>
        <begin position="406"/>
        <end position="431"/>
    </location>
</feature>
<evidence type="ECO:0000313" key="9">
    <source>
        <dbReference type="EMBL" id="KGF16943.1"/>
    </source>
</evidence>
<feature type="transmembrane region" description="Helical" evidence="6">
    <location>
        <begin position="57"/>
        <end position="76"/>
    </location>
</feature>
<evidence type="ECO:0000256" key="6">
    <source>
        <dbReference type="SAM" id="Phobius"/>
    </source>
</evidence>
<proteinExistence type="predicted"/>
<dbReference type="RefSeq" id="WP_035121934.1">
    <property type="nucleotide sequence ID" value="NZ_JRNE01000047.1"/>
</dbReference>
<accession>A0A095Y3W9</accession>
<dbReference type="InterPro" id="IPR052576">
    <property type="entry name" value="AA_Transporter-Related"/>
</dbReference>
<feature type="transmembrane region" description="Helical" evidence="6">
    <location>
        <begin position="151"/>
        <end position="174"/>
    </location>
</feature>
<keyword evidence="4 6" id="KW-1133">Transmembrane helix</keyword>
<feature type="transmembrane region" description="Helical" evidence="6">
    <location>
        <begin position="462"/>
        <end position="483"/>
    </location>
</feature>
<feature type="transmembrane region" description="Helical" evidence="6">
    <location>
        <begin position="194"/>
        <end position="215"/>
    </location>
</feature>
<dbReference type="Pfam" id="PF03553">
    <property type="entry name" value="Na_H_antiporter"/>
    <property type="match status" value="1"/>
</dbReference>
<dbReference type="InterPro" id="IPR018461">
    <property type="entry name" value="Na/H_Antiport_NhaC-like_C"/>
</dbReference>
<feature type="transmembrane region" description="Helical" evidence="6">
    <location>
        <begin position="122"/>
        <end position="139"/>
    </location>
</feature>
<evidence type="ECO:0000256" key="5">
    <source>
        <dbReference type="ARBA" id="ARBA00023136"/>
    </source>
</evidence>
<feature type="domain" description="Putative Na+/H+ antiporter N-terminal" evidence="8">
    <location>
        <begin position="2"/>
        <end position="87"/>
    </location>
</feature>
<feature type="transmembrane region" description="Helical" evidence="6">
    <location>
        <begin position="375"/>
        <end position="394"/>
    </location>
</feature>
<organism evidence="9 10">
    <name type="scientific">Corynebacterium freneyi DNF00450</name>
    <dbReference type="NCBI Taxonomy" id="1287475"/>
    <lineage>
        <taxon>Bacteria</taxon>
        <taxon>Bacillati</taxon>
        <taxon>Actinomycetota</taxon>
        <taxon>Actinomycetes</taxon>
        <taxon>Mycobacteriales</taxon>
        <taxon>Corynebacteriaceae</taxon>
        <taxon>Corynebacterium</taxon>
    </lineage>
</organism>
<evidence type="ECO:0000256" key="4">
    <source>
        <dbReference type="ARBA" id="ARBA00022989"/>
    </source>
</evidence>
<keyword evidence="3 6" id="KW-0812">Transmembrane</keyword>
<feature type="transmembrane region" description="Helical" evidence="6">
    <location>
        <begin position="306"/>
        <end position="324"/>
    </location>
</feature>
<comment type="subcellular location">
    <subcellularLocation>
        <location evidence="1">Cell membrane</location>
        <topology evidence="1">Multi-pass membrane protein</topology>
    </subcellularLocation>
</comment>
<dbReference type="Proteomes" id="UP000029548">
    <property type="component" value="Unassembled WGS sequence"/>
</dbReference>
<evidence type="ECO:0000256" key="3">
    <source>
        <dbReference type="ARBA" id="ARBA00022692"/>
    </source>
</evidence>
<feature type="transmembrane region" description="Helical" evidence="6">
    <location>
        <begin position="277"/>
        <end position="294"/>
    </location>
</feature>
<dbReference type="eggNOG" id="COG2056">
    <property type="taxonomic scope" value="Bacteria"/>
</dbReference>
<feature type="transmembrane region" description="Helical" evidence="6">
    <location>
        <begin position="97"/>
        <end position="116"/>
    </location>
</feature>
<sequence length="484" mass="49840">MNSVLIAVLVMLILAISRVHVVLALFIGALIGGLLGGLGFDGTLVAFQEGLSGGARIALSYALLGAFAMAVAQSGLPQLLANKIIGTVTGKDPEENAKAVGIVKWSLLGGFTLMAVLSQNLIPVHIAFIPLIVPPLLVAMNKLKIDRRAAACALTFGLVTTYMFIPLGFGSIFLNDILLGNIESAGLDTSDINILQAMGIPAAGMFTGLLIALFISYRKPRTYADEPIGDMGTPGTADADRGELFPASAADPDAAGDHAAVDTIARAAAEPIERRKVIIAVVAIFATFGIQVWMQSTDFEADSLLIGALVGLAVFMITGGVNWRQADDVFTAGMKMMALIGFIMISAQGFASVMTETGDVEPLVEATAEMFAGSQAAAAMAMLIVGLIVTMGIGSSFSTLPIIAAIYVPLCAALGFSPLATVAIIGTAGALGDAGSPASDSTLGPTAGLNADGQHDHIRDSVIPTFIHFNLPLLAAGWIAAMVL</sequence>
<dbReference type="AlphaFoldDB" id="A0A095Y3W9"/>